<dbReference type="OMA" id="MFNLFGY"/>
<dbReference type="Proteomes" id="UP000233020">
    <property type="component" value="Unplaced"/>
</dbReference>
<dbReference type="Ensembl" id="ENSANAT00000043304.1">
    <property type="protein sequence ID" value="ENSANAP00000025382.1"/>
    <property type="gene ID" value="ENSANAG00000030416.1"/>
</dbReference>
<dbReference type="GeneTree" id="ENSGT01010000222722"/>
<name>A0A2K5DWS9_AOTNA</name>
<organism evidence="1 2">
    <name type="scientific">Aotus nancymaae</name>
    <name type="common">Ma's night monkey</name>
    <dbReference type="NCBI Taxonomy" id="37293"/>
    <lineage>
        <taxon>Eukaryota</taxon>
        <taxon>Metazoa</taxon>
        <taxon>Chordata</taxon>
        <taxon>Craniata</taxon>
        <taxon>Vertebrata</taxon>
        <taxon>Euteleostomi</taxon>
        <taxon>Mammalia</taxon>
        <taxon>Eutheria</taxon>
        <taxon>Euarchontoglires</taxon>
        <taxon>Primates</taxon>
        <taxon>Haplorrhini</taxon>
        <taxon>Platyrrhini</taxon>
        <taxon>Aotidae</taxon>
        <taxon>Aotus</taxon>
    </lineage>
</organism>
<dbReference type="AlphaFoldDB" id="A0A2K5DWS9"/>
<keyword evidence="2" id="KW-1185">Reference proteome</keyword>
<evidence type="ECO:0000313" key="1">
    <source>
        <dbReference type="Ensembl" id="ENSANAP00000025382.1"/>
    </source>
</evidence>
<reference evidence="1" key="2">
    <citation type="submission" date="2025-09" db="UniProtKB">
        <authorList>
            <consortium name="Ensembl"/>
        </authorList>
    </citation>
    <scope>IDENTIFICATION</scope>
</reference>
<accession>A0A2K5DWS9</accession>
<dbReference type="STRING" id="37293.ENSANAP00000025382"/>
<proteinExistence type="predicted"/>
<sequence>DTLRYRVYPLKGASGYPGSDRNLLVYSYFEKTEFHSCYPGWSAMVRSRLTATSASWVQAILLPQPPE</sequence>
<protein>
    <submittedName>
        <fullName evidence="1">Uncharacterized protein</fullName>
    </submittedName>
</protein>
<reference evidence="1" key="1">
    <citation type="submission" date="2025-08" db="UniProtKB">
        <authorList>
            <consortium name="Ensembl"/>
        </authorList>
    </citation>
    <scope>IDENTIFICATION</scope>
</reference>
<evidence type="ECO:0000313" key="2">
    <source>
        <dbReference type="Proteomes" id="UP000233020"/>
    </source>
</evidence>